<evidence type="ECO:0000256" key="3">
    <source>
        <dbReference type="ARBA" id="ARBA00022634"/>
    </source>
</evidence>
<dbReference type="PANTHER" id="PTHR11441:SF0">
    <property type="entry name" value="THYMIDINE KINASE, CYTOSOLIC"/>
    <property type="match status" value="1"/>
</dbReference>
<evidence type="ECO:0000313" key="10">
    <source>
        <dbReference type="Proteomes" id="UP001470230"/>
    </source>
</evidence>
<proteinExistence type="inferred from homology"/>
<keyword evidence="7" id="KW-0067">ATP-binding</keyword>
<comment type="caution">
    <text evidence="9">The sequence shown here is derived from an EMBL/GenBank/DDBJ whole genome shotgun (WGS) entry which is preliminary data.</text>
</comment>
<comment type="similarity">
    <text evidence="1 8">Belongs to the thymidine kinase family.</text>
</comment>
<dbReference type="Pfam" id="PF00265">
    <property type="entry name" value="TK"/>
    <property type="match status" value="3"/>
</dbReference>
<name>A0ABR2GID2_9EUKA</name>
<dbReference type="InterPro" id="IPR027417">
    <property type="entry name" value="P-loop_NTPase"/>
</dbReference>
<dbReference type="Gene3D" id="3.30.60.20">
    <property type="match status" value="1"/>
</dbReference>
<evidence type="ECO:0000256" key="4">
    <source>
        <dbReference type="ARBA" id="ARBA00022679"/>
    </source>
</evidence>
<gene>
    <name evidence="9" type="ORF">M9Y10_042510</name>
</gene>
<dbReference type="SUPFAM" id="SSF52540">
    <property type="entry name" value="P-loop containing nucleoside triphosphate hydrolases"/>
    <property type="match status" value="2"/>
</dbReference>
<dbReference type="PANTHER" id="PTHR11441">
    <property type="entry name" value="THYMIDINE KINASE"/>
    <property type="match status" value="1"/>
</dbReference>
<keyword evidence="5" id="KW-0547">Nucleotide-binding</keyword>
<evidence type="ECO:0000256" key="7">
    <source>
        <dbReference type="ARBA" id="ARBA00022840"/>
    </source>
</evidence>
<sequence>FYFLENRMSIFFNENFPNIRLHLITGPMFSGKTTKLINFVDDYLNSSKDLKCDIISSSSTSAENLSSNYQNKTLIFKYFFDNRYSSNQISTHTKVMRPAISCQSLVPHLKECEDMEVVAIDEGQFFDDLTEFISLLISSRKTSSRTINSSPIPLDIIIDSLDGDFLRHPFGKTLDLIPICTTFVKLRTLWKHDNETVNESDSLFKINGSPFSFRTVKSSKIKLIGGEESYKAATRSEYMKQSQAFISTENKDKIADSQSLSSDFGFVSIFIGRKKSGKTKELIKKIFEIEFYNSNHSENEKKTAILISTDTESISQNFVKCKTTQTLPSFSELSNFDCILIDDFHLYSNSAELCDSLANNGKYVFASGLSSDENNKLPAEVKLLIPMSESVIFLGNNLELIE</sequence>
<organism evidence="9 10">
    <name type="scientific">Tritrichomonas musculus</name>
    <dbReference type="NCBI Taxonomy" id="1915356"/>
    <lineage>
        <taxon>Eukaryota</taxon>
        <taxon>Metamonada</taxon>
        <taxon>Parabasalia</taxon>
        <taxon>Tritrichomonadida</taxon>
        <taxon>Tritrichomonadidae</taxon>
        <taxon>Tritrichomonas</taxon>
    </lineage>
</organism>
<evidence type="ECO:0000256" key="2">
    <source>
        <dbReference type="ARBA" id="ARBA00012118"/>
    </source>
</evidence>
<dbReference type="Proteomes" id="UP001470230">
    <property type="component" value="Unassembled WGS sequence"/>
</dbReference>
<evidence type="ECO:0000313" key="9">
    <source>
        <dbReference type="EMBL" id="KAK8833668.1"/>
    </source>
</evidence>
<keyword evidence="3" id="KW-0237">DNA synthesis</keyword>
<dbReference type="EMBL" id="JAPFFF010000733">
    <property type="protein sequence ID" value="KAK8833668.1"/>
    <property type="molecule type" value="Genomic_DNA"/>
</dbReference>
<dbReference type="Gene3D" id="3.40.50.300">
    <property type="entry name" value="P-loop containing nucleotide triphosphate hydrolases"/>
    <property type="match status" value="2"/>
</dbReference>
<keyword evidence="4" id="KW-0808">Transferase</keyword>
<keyword evidence="6" id="KW-0418">Kinase</keyword>
<feature type="non-terminal residue" evidence="9">
    <location>
        <position position="1"/>
    </location>
</feature>
<protein>
    <recommendedName>
        <fullName evidence="2">thymidine kinase</fullName>
        <ecNumber evidence="2">2.7.1.21</ecNumber>
    </recommendedName>
</protein>
<keyword evidence="10" id="KW-1185">Reference proteome</keyword>
<reference evidence="9 10" key="1">
    <citation type="submission" date="2024-04" db="EMBL/GenBank/DDBJ databases">
        <title>Tritrichomonas musculus Genome.</title>
        <authorList>
            <person name="Alves-Ferreira E."/>
            <person name="Grigg M."/>
            <person name="Lorenzi H."/>
            <person name="Galac M."/>
        </authorList>
    </citation>
    <scope>NUCLEOTIDE SEQUENCE [LARGE SCALE GENOMIC DNA]</scope>
    <source>
        <strain evidence="9 10">EAF2021</strain>
    </source>
</reference>
<dbReference type="InterPro" id="IPR001267">
    <property type="entry name" value="Thymidine_kinase"/>
</dbReference>
<evidence type="ECO:0000256" key="1">
    <source>
        <dbReference type="ARBA" id="ARBA00007587"/>
    </source>
</evidence>
<evidence type="ECO:0000256" key="6">
    <source>
        <dbReference type="ARBA" id="ARBA00022777"/>
    </source>
</evidence>
<dbReference type="EC" id="2.7.1.21" evidence="2"/>
<accession>A0ABR2GID2</accession>
<evidence type="ECO:0000256" key="5">
    <source>
        <dbReference type="ARBA" id="ARBA00022741"/>
    </source>
</evidence>
<evidence type="ECO:0000256" key="8">
    <source>
        <dbReference type="RuleBase" id="RU004165"/>
    </source>
</evidence>